<gene>
    <name evidence="5" type="ORF">NDI37_15475</name>
</gene>
<comment type="similarity">
    <text evidence="1 4">Belongs to the UPF0677 family.</text>
</comment>
<keyword evidence="2 4" id="KW-0489">Methyltransferase</keyword>
<dbReference type="Gene3D" id="3.40.50.150">
    <property type="entry name" value="Vaccinia Virus protein VP39"/>
    <property type="match status" value="1"/>
</dbReference>
<evidence type="ECO:0000256" key="2">
    <source>
        <dbReference type="ARBA" id="ARBA00022603"/>
    </source>
</evidence>
<comment type="function">
    <text evidence="4">Exhibits S-adenosyl-L-methionine-dependent methyltransferase activity.</text>
</comment>
<reference evidence="5 6" key="1">
    <citation type="submission" date="2022-04" db="EMBL/GenBank/DDBJ databases">
        <title>Positive selection, recombination, and allopatry shape intraspecific diversity of widespread and dominant cyanobacteria.</title>
        <authorList>
            <person name="Wei J."/>
            <person name="Shu W."/>
            <person name="Hu C."/>
        </authorList>
    </citation>
    <scope>NUCLEOTIDE SEQUENCE [LARGE SCALE GENOMIC DNA]</scope>
    <source>
        <strain evidence="5 6">GB2-A5</strain>
    </source>
</reference>
<protein>
    <recommendedName>
        <fullName evidence="4">S-adenosyl-L-methionine-dependent methyltransferase</fullName>
        <ecNumber evidence="4">2.1.1.-</ecNumber>
    </recommendedName>
</protein>
<dbReference type="PANTHER" id="PTHR43619:SF2">
    <property type="entry name" value="S-ADENOSYL-L-METHIONINE-DEPENDENT METHYLTRANSFERASES SUPERFAMILY PROTEIN"/>
    <property type="match status" value="1"/>
</dbReference>
<proteinExistence type="inferred from homology"/>
<accession>A0ABV0JQX1</accession>
<dbReference type="InterPro" id="IPR007213">
    <property type="entry name" value="Ppm1/Ppm2/Tcmp"/>
</dbReference>
<dbReference type="PANTHER" id="PTHR43619">
    <property type="entry name" value="S-ADENOSYL-L-METHIONINE-DEPENDENT METHYLTRANSFERASE YKTD-RELATED"/>
    <property type="match status" value="1"/>
</dbReference>
<sequence>MSIEWGKSTNKGTAMLKLAHQFHSEAILKDEYVGWFFDESIVSSLQENPLNVDSAKDDAERFQQIAYWYTILREKHGDEAIEDAIASGCKQLILLGAGYDTRFFRLPCVRENSIVTFEVDLPQTIDDKKRYLIERLGNIPPGLSHIPLDFNQDNLSSIFQYGFDKTIPTAYIWQGVSYYLPKESVSNFLDFIKAQMAPGSVFVFDCCSPLMTFKNDLVPGIASSIDKLSEIGEPYLFGMYSNEMEAWLREKSLSDIQILQQDDLEAKFLHKRTLPNNMWYVVTAKLPRS</sequence>
<keyword evidence="4" id="KW-0949">S-adenosyl-L-methionine</keyword>
<dbReference type="RefSeq" id="WP_190420875.1">
    <property type="nucleotide sequence ID" value="NZ_JAMPKK010000033.1"/>
</dbReference>
<keyword evidence="3 5" id="KW-0808">Transferase</keyword>
<dbReference type="GO" id="GO:0008168">
    <property type="term" value="F:methyltransferase activity"/>
    <property type="evidence" value="ECO:0007669"/>
    <property type="project" value="UniProtKB-KW"/>
</dbReference>
<dbReference type="GO" id="GO:0032259">
    <property type="term" value="P:methylation"/>
    <property type="evidence" value="ECO:0007669"/>
    <property type="project" value="UniProtKB-KW"/>
</dbReference>
<evidence type="ECO:0000256" key="4">
    <source>
        <dbReference type="RuleBase" id="RU362030"/>
    </source>
</evidence>
<dbReference type="SUPFAM" id="SSF53335">
    <property type="entry name" value="S-adenosyl-L-methionine-dependent methyltransferases"/>
    <property type="match status" value="1"/>
</dbReference>
<dbReference type="InterPro" id="IPR029063">
    <property type="entry name" value="SAM-dependent_MTases_sf"/>
</dbReference>
<dbReference type="NCBIfam" id="TIGR00027">
    <property type="entry name" value="mthyl_TIGR00027"/>
    <property type="match status" value="1"/>
</dbReference>
<evidence type="ECO:0000256" key="1">
    <source>
        <dbReference type="ARBA" id="ARBA00008138"/>
    </source>
</evidence>
<evidence type="ECO:0000313" key="6">
    <source>
        <dbReference type="Proteomes" id="UP001442494"/>
    </source>
</evidence>
<dbReference type="EMBL" id="JAMPKK010000033">
    <property type="protein sequence ID" value="MEP0865870.1"/>
    <property type="molecule type" value="Genomic_DNA"/>
</dbReference>
<dbReference type="Pfam" id="PF04072">
    <property type="entry name" value="LCM"/>
    <property type="match status" value="1"/>
</dbReference>
<dbReference type="InterPro" id="IPR011610">
    <property type="entry name" value="SAM_mthyl_Trfase_ML2640-like"/>
</dbReference>
<organism evidence="5 6">
    <name type="scientific">Funiculus sociatus GB2-A5</name>
    <dbReference type="NCBI Taxonomy" id="2933946"/>
    <lineage>
        <taxon>Bacteria</taxon>
        <taxon>Bacillati</taxon>
        <taxon>Cyanobacteriota</taxon>
        <taxon>Cyanophyceae</taxon>
        <taxon>Coleofasciculales</taxon>
        <taxon>Coleofasciculaceae</taxon>
        <taxon>Funiculus</taxon>
    </lineage>
</organism>
<name>A0ABV0JQX1_9CYAN</name>
<evidence type="ECO:0000313" key="5">
    <source>
        <dbReference type="EMBL" id="MEP0865870.1"/>
    </source>
</evidence>
<evidence type="ECO:0000256" key="3">
    <source>
        <dbReference type="ARBA" id="ARBA00022679"/>
    </source>
</evidence>
<dbReference type="EC" id="2.1.1.-" evidence="4"/>
<comment type="caution">
    <text evidence="5">The sequence shown here is derived from an EMBL/GenBank/DDBJ whole genome shotgun (WGS) entry which is preliminary data.</text>
</comment>
<dbReference type="Proteomes" id="UP001442494">
    <property type="component" value="Unassembled WGS sequence"/>
</dbReference>
<keyword evidence="6" id="KW-1185">Reference proteome</keyword>